<evidence type="ECO:0008006" key="3">
    <source>
        <dbReference type="Google" id="ProtNLM"/>
    </source>
</evidence>
<dbReference type="InterPro" id="IPR011989">
    <property type="entry name" value="ARM-like"/>
</dbReference>
<dbReference type="STRING" id="31958.SD37_17030"/>
<dbReference type="Pfam" id="PF01816">
    <property type="entry name" value="LRV"/>
    <property type="match status" value="1"/>
</dbReference>
<organism evidence="1 2">
    <name type="scientific">Amycolatopsis orientalis</name>
    <name type="common">Nocardia orientalis</name>
    <dbReference type="NCBI Taxonomy" id="31958"/>
    <lineage>
        <taxon>Bacteria</taxon>
        <taxon>Bacillati</taxon>
        <taxon>Actinomycetota</taxon>
        <taxon>Actinomycetes</taxon>
        <taxon>Pseudonocardiales</taxon>
        <taxon>Pseudonocardiaceae</taxon>
        <taxon>Amycolatopsis</taxon>
    </lineage>
</organism>
<gene>
    <name evidence="1" type="ORF">SD37_17030</name>
</gene>
<dbReference type="InterPro" id="IPR016024">
    <property type="entry name" value="ARM-type_fold"/>
</dbReference>
<reference evidence="1 2" key="1">
    <citation type="journal article" date="2015" name="Genome Announc.">
        <title>Draft Genome Sequence of Norvancomycin-Producing Strain Amycolatopsis orientalis CPCC200066.</title>
        <authorList>
            <person name="Lei X."/>
            <person name="Yuan F."/>
            <person name="Shi Y."/>
            <person name="Li X."/>
            <person name="Wang L."/>
            <person name="Hong B."/>
        </authorList>
    </citation>
    <scope>NUCLEOTIDE SEQUENCE [LARGE SCALE GENOMIC DNA]</scope>
    <source>
        <strain evidence="1 2">B-37</strain>
    </source>
</reference>
<evidence type="ECO:0000313" key="2">
    <source>
        <dbReference type="Proteomes" id="UP000093695"/>
    </source>
</evidence>
<proteinExistence type="predicted"/>
<dbReference type="EMBL" id="CP016174">
    <property type="protein sequence ID" value="ANN21833.1"/>
    <property type="molecule type" value="Genomic_DNA"/>
</dbReference>
<dbReference type="InterPro" id="IPR004830">
    <property type="entry name" value="LRR_variant"/>
</dbReference>
<name>A0A193CBU4_AMYOR</name>
<keyword evidence="2" id="KW-1185">Reference proteome</keyword>
<dbReference type="Proteomes" id="UP000093695">
    <property type="component" value="Chromosome"/>
</dbReference>
<evidence type="ECO:0000313" key="1">
    <source>
        <dbReference type="EMBL" id="ANN21833.1"/>
    </source>
</evidence>
<accession>A0A193CBU4</accession>
<dbReference type="SUPFAM" id="SSF48371">
    <property type="entry name" value="ARM repeat"/>
    <property type="match status" value="1"/>
</dbReference>
<protein>
    <recommendedName>
        <fullName evidence="3">LRV domain-containing protein</fullName>
    </recommendedName>
</protein>
<dbReference type="AlphaFoldDB" id="A0A193CBU4"/>
<dbReference type="KEGG" id="aori:SD37_17030"/>
<dbReference type="Gene3D" id="1.25.10.10">
    <property type="entry name" value="Leucine-rich Repeat Variant"/>
    <property type="match status" value="1"/>
</dbReference>
<sequence>MSRDIAEELVAADNEELRAEVAKNPSLPTDLRDRLAEDPSAFVRAHVILRQDLSEDRRRELHRDLCSAAEGPWSAESFALTVLNASAVPWVSLLPLAERLSYLDSPIHCFRAEVAASPDLPPEVVAALHDDKDVGIRRLVAHRPDTPGDVLERLVAQHGEHPKHRPLIVDHPNFPPEAFIRFATHSDPRRRSIALKGPDLPLEILAELATDPDDQVRADVAGHLKTPPEILRALIEDRDLSVCAAAGANPRLPRQVMLDLLGKAGL</sequence>